<feature type="region of interest" description="Disordered" evidence="1">
    <location>
        <begin position="1"/>
        <end position="30"/>
    </location>
</feature>
<gene>
    <name evidence="2" type="ORF">EUTSA_v10027020mg</name>
</gene>
<evidence type="ECO:0000313" key="2">
    <source>
        <dbReference type="EMBL" id="ESQ54647.1"/>
    </source>
</evidence>
<organism evidence="2 3">
    <name type="scientific">Eutrema salsugineum</name>
    <name type="common">Saltwater cress</name>
    <name type="synonym">Sisymbrium salsugineum</name>
    <dbReference type="NCBI Taxonomy" id="72664"/>
    <lineage>
        <taxon>Eukaryota</taxon>
        <taxon>Viridiplantae</taxon>
        <taxon>Streptophyta</taxon>
        <taxon>Embryophyta</taxon>
        <taxon>Tracheophyta</taxon>
        <taxon>Spermatophyta</taxon>
        <taxon>Magnoliopsida</taxon>
        <taxon>eudicotyledons</taxon>
        <taxon>Gunneridae</taxon>
        <taxon>Pentapetalae</taxon>
        <taxon>rosids</taxon>
        <taxon>malvids</taxon>
        <taxon>Brassicales</taxon>
        <taxon>Brassicaceae</taxon>
        <taxon>Eutremeae</taxon>
        <taxon>Eutrema</taxon>
    </lineage>
</organism>
<dbReference type="AlphaFoldDB" id="V4MH84"/>
<sequence length="206" mass="21661">MSTPTTSGSAAEPTKQARSSSAAARSSSNSGSLTSIQAMAELNLSLPKPYPWFSTDSCSDPKPAVKKECLHLLSYVCSIRFGSTAALSYGCLTFGALSGIYLKGKEEGSNTGAASSAVGLFSRTKWYSLVASPPKSSFQKLCPRICKLLSNSSFLAKASSGLRVTLSLFVNALDACCGKWTNSLIFELNASLENKGISQHVGSFSQ</sequence>
<accession>V4MH84</accession>
<proteinExistence type="predicted"/>
<feature type="compositionally biased region" description="Low complexity" evidence="1">
    <location>
        <begin position="17"/>
        <end position="30"/>
    </location>
</feature>
<evidence type="ECO:0000256" key="1">
    <source>
        <dbReference type="SAM" id="MobiDB-lite"/>
    </source>
</evidence>
<evidence type="ECO:0000313" key="3">
    <source>
        <dbReference type="Proteomes" id="UP000030689"/>
    </source>
</evidence>
<keyword evidence="3" id="KW-1185">Reference proteome</keyword>
<protein>
    <submittedName>
        <fullName evidence="2">Uncharacterized protein</fullName>
    </submittedName>
</protein>
<reference evidence="2 3" key="1">
    <citation type="journal article" date="2013" name="Front. Plant Sci.">
        <title>The Reference Genome of the Halophytic Plant Eutrema salsugineum.</title>
        <authorList>
            <person name="Yang R."/>
            <person name="Jarvis D.E."/>
            <person name="Chen H."/>
            <person name="Beilstein M.A."/>
            <person name="Grimwood J."/>
            <person name="Jenkins J."/>
            <person name="Shu S."/>
            <person name="Prochnik S."/>
            <person name="Xin M."/>
            <person name="Ma C."/>
            <person name="Schmutz J."/>
            <person name="Wing R.A."/>
            <person name="Mitchell-Olds T."/>
            <person name="Schumaker K.S."/>
            <person name="Wang X."/>
        </authorList>
    </citation>
    <scope>NUCLEOTIDE SEQUENCE [LARGE SCALE GENOMIC DNA]</scope>
</reference>
<dbReference type="STRING" id="72664.V4MH84"/>
<dbReference type="KEGG" id="eus:EUTSA_v10027020mg"/>
<dbReference type="EMBL" id="KI517384">
    <property type="protein sequence ID" value="ESQ54647.1"/>
    <property type="molecule type" value="Genomic_DNA"/>
</dbReference>
<name>V4MH84_EUTSA</name>
<dbReference type="Gramene" id="ESQ54647">
    <property type="protein sequence ID" value="ESQ54647"/>
    <property type="gene ID" value="EUTSA_v10027020mg"/>
</dbReference>
<dbReference type="Proteomes" id="UP000030689">
    <property type="component" value="Unassembled WGS sequence"/>
</dbReference>